<comment type="caution">
    <text evidence="2">The sequence shown here is derived from an EMBL/GenBank/DDBJ whole genome shotgun (WGS) entry which is preliminary data.</text>
</comment>
<evidence type="ECO:0000256" key="1">
    <source>
        <dbReference type="SAM" id="MobiDB-lite"/>
    </source>
</evidence>
<dbReference type="EMBL" id="NMVO01000001">
    <property type="protein sequence ID" value="OYO17536.1"/>
    <property type="molecule type" value="Genomic_DNA"/>
</dbReference>
<accession>A0A255GSD2</accession>
<accession>A0A4R6LQF8</accession>
<sequence length="306" mass="35533">MNENDVEPDPVDTTRGALLARLPGRARPRKQALQDFEEHVEALRRRYKPEFWPFFIPEATEAFRWRVQLECGCVHEIFLRGADDYPDGHAWLDPITRHPLPVGEIWCSGDHGGVEKAYRDVVEWIDSRIREFPPDPEECPHEGVDAETWARMRNPEPHSSAFWRVRLSCGHVCDHVIADVEWKPEHGPRLCTAERAAEMRSDFESMWSVEGHTGWPEEGPERDHVRKMLDLRWPRPEPEQECRTCRYARRITGYQRVGWLVPKEPPAAPGADPDEGLKRRKAETRLAKIEAEAQRLREQLGMASDE</sequence>
<evidence type="ECO:0000313" key="3">
    <source>
        <dbReference type="Proteomes" id="UP000215896"/>
    </source>
</evidence>
<evidence type="ECO:0000313" key="2">
    <source>
        <dbReference type="EMBL" id="OYO17536.1"/>
    </source>
</evidence>
<protein>
    <submittedName>
        <fullName evidence="2">Uncharacterized protein</fullName>
    </submittedName>
</protein>
<proteinExistence type="predicted"/>
<dbReference type="OrthoDB" id="4567835at2"/>
<keyword evidence="3" id="KW-1185">Reference proteome</keyword>
<feature type="region of interest" description="Disordered" evidence="1">
    <location>
        <begin position="261"/>
        <end position="280"/>
    </location>
</feature>
<dbReference type="AlphaFoldDB" id="A0A255GSD2"/>
<organism evidence="2 3">
    <name type="scientific">Enemella evansiae</name>
    <dbReference type="NCBI Taxonomy" id="2016499"/>
    <lineage>
        <taxon>Bacteria</taxon>
        <taxon>Bacillati</taxon>
        <taxon>Actinomycetota</taxon>
        <taxon>Actinomycetes</taxon>
        <taxon>Propionibacteriales</taxon>
        <taxon>Propionibacteriaceae</taxon>
        <taxon>Enemella</taxon>
    </lineage>
</organism>
<gene>
    <name evidence="2" type="ORF">CGZ94_01120</name>
</gene>
<name>A0A255GSD2_9ACTN</name>
<reference evidence="2 3" key="1">
    <citation type="submission" date="2017-07" db="EMBL/GenBank/DDBJ databases">
        <title>Draft whole genome sequences of clinical Proprionibacteriaceae strains.</title>
        <authorList>
            <person name="Bernier A.-M."/>
            <person name="Bernard K."/>
            <person name="Domingo M.-C."/>
        </authorList>
    </citation>
    <scope>NUCLEOTIDE SEQUENCE [LARGE SCALE GENOMIC DNA]</scope>
    <source>
        <strain evidence="2 3">NML 030167</strain>
    </source>
</reference>
<dbReference type="Proteomes" id="UP000215896">
    <property type="component" value="Unassembled WGS sequence"/>
</dbReference>
<dbReference type="RefSeq" id="WP_094404369.1">
    <property type="nucleotide sequence ID" value="NZ_NMVO01000001.1"/>
</dbReference>